<feature type="transmembrane region" description="Helical" evidence="2">
    <location>
        <begin position="90"/>
        <end position="111"/>
    </location>
</feature>
<reference evidence="3" key="1">
    <citation type="submission" date="2018-11" db="EMBL/GenBank/DDBJ databases">
        <authorList>
            <person name="Alioto T."/>
            <person name="Alioto T."/>
        </authorList>
    </citation>
    <scope>NUCLEOTIDE SEQUENCE</scope>
</reference>
<evidence type="ECO:0000256" key="2">
    <source>
        <dbReference type="SAM" id="Phobius"/>
    </source>
</evidence>
<feature type="region of interest" description="Disordered" evidence="1">
    <location>
        <begin position="7"/>
        <end position="27"/>
    </location>
</feature>
<keyword evidence="4" id="KW-1185">Reference proteome</keyword>
<keyword evidence="2" id="KW-1133">Transmembrane helix</keyword>
<comment type="caution">
    <text evidence="3">The sequence shown here is derived from an EMBL/GenBank/DDBJ whole genome shotgun (WGS) entry which is preliminary data.</text>
</comment>
<sequence length="227" mass="26197">MAMRRFMMNDNTDETINDDGPDDENDNADYGDEIIQIDDESHDKNYTADDGNDTIKKTMVILAIRTTMILTIHKMKLTLMIRMTTSISDITMQNMMGIQTITITMSFNFMAMSRNRTFLDFKNDNTDDSDEQNTMCNDTEDNVVLFLTDKNDTANDCDDCDTDDDGEHDDTDNKVEYGFIYMEECGNHEGKNDNIDNGDNTIQMMIVILAIMIIMFFVTISIRRHRR</sequence>
<keyword evidence="2" id="KW-0472">Membrane</keyword>
<feature type="compositionally biased region" description="Acidic residues" evidence="1">
    <location>
        <begin position="11"/>
        <end position="27"/>
    </location>
</feature>
<dbReference type="AlphaFoldDB" id="A0A8B6E803"/>
<name>A0A8B6E803_MYTGA</name>
<proteinExistence type="predicted"/>
<feature type="transmembrane region" description="Helical" evidence="2">
    <location>
        <begin position="202"/>
        <end position="222"/>
    </location>
</feature>
<evidence type="ECO:0000256" key="1">
    <source>
        <dbReference type="SAM" id="MobiDB-lite"/>
    </source>
</evidence>
<accession>A0A8B6E803</accession>
<dbReference type="Proteomes" id="UP000596742">
    <property type="component" value="Unassembled WGS sequence"/>
</dbReference>
<keyword evidence="2" id="KW-0812">Transmembrane</keyword>
<evidence type="ECO:0000313" key="3">
    <source>
        <dbReference type="EMBL" id="VDI30165.1"/>
    </source>
</evidence>
<evidence type="ECO:0000313" key="4">
    <source>
        <dbReference type="Proteomes" id="UP000596742"/>
    </source>
</evidence>
<protein>
    <submittedName>
        <fullName evidence="3">Uncharacterized protein</fullName>
    </submittedName>
</protein>
<gene>
    <name evidence="3" type="ORF">MGAL_10B084083</name>
</gene>
<organism evidence="3 4">
    <name type="scientific">Mytilus galloprovincialis</name>
    <name type="common">Mediterranean mussel</name>
    <dbReference type="NCBI Taxonomy" id="29158"/>
    <lineage>
        <taxon>Eukaryota</taxon>
        <taxon>Metazoa</taxon>
        <taxon>Spiralia</taxon>
        <taxon>Lophotrochozoa</taxon>
        <taxon>Mollusca</taxon>
        <taxon>Bivalvia</taxon>
        <taxon>Autobranchia</taxon>
        <taxon>Pteriomorphia</taxon>
        <taxon>Mytilida</taxon>
        <taxon>Mytiloidea</taxon>
        <taxon>Mytilidae</taxon>
        <taxon>Mytilinae</taxon>
        <taxon>Mytilus</taxon>
    </lineage>
</organism>
<dbReference type="EMBL" id="UYJE01004663">
    <property type="protein sequence ID" value="VDI30165.1"/>
    <property type="molecule type" value="Genomic_DNA"/>
</dbReference>